<keyword evidence="4 10" id="KW-0732">Signal</keyword>
<name>A0A816HF92_9BILA</name>
<dbReference type="Pfam" id="PF00878">
    <property type="entry name" value="CIMR"/>
    <property type="match status" value="1"/>
</dbReference>
<keyword evidence="5 9" id="KW-1133">Transmembrane helix</keyword>
<dbReference type="InterPro" id="IPR028927">
    <property type="entry name" value="Man-6-P_rcpt"/>
</dbReference>
<dbReference type="InterPro" id="IPR009011">
    <property type="entry name" value="Man6P_isomerase_rcpt-bd_dom_sf"/>
</dbReference>
<keyword evidence="7" id="KW-1015">Disulfide bond</keyword>
<dbReference type="Proteomes" id="UP000663824">
    <property type="component" value="Unassembled WGS sequence"/>
</dbReference>
<dbReference type="PROSITE" id="PS51914">
    <property type="entry name" value="MRH"/>
    <property type="match status" value="1"/>
</dbReference>
<evidence type="ECO:0000313" key="15">
    <source>
        <dbReference type="EMBL" id="CAF4509020.1"/>
    </source>
</evidence>
<dbReference type="Proteomes" id="UP000681967">
    <property type="component" value="Unassembled WGS sequence"/>
</dbReference>
<evidence type="ECO:0000259" key="11">
    <source>
        <dbReference type="PROSITE" id="PS51914"/>
    </source>
</evidence>
<dbReference type="AlphaFoldDB" id="A0A816HF92"/>
<sequence length="233" mass="26070">MIVVSIYIFIIFNIHIVKTNDCQYSTPDGIFDLRTLGYKNQPKYKNVTSSGSRFLKFSFNGCFPYSTTDTCKNAAACVFDEITSTDMLIARQANRKFTYTHGLITIVYTDGADSTVNVFLVCKDMESVQAAQVDDNTYLFNIESKCACPGKCEYTPDKSSGGLTGGAVFIIILVSLMATYAIVSVIFLRFVKHEQGINLVPNRSLWLQLGHDSIHGVRFLVAKIQQRNTYEKV</sequence>
<feature type="chain" id="PRO_5035609776" description="MRH domain-containing protein" evidence="10">
    <location>
        <begin position="20"/>
        <end position="233"/>
    </location>
</feature>
<dbReference type="OrthoDB" id="29460at2759"/>
<evidence type="ECO:0000256" key="5">
    <source>
        <dbReference type="ARBA" id="ARBA00022989"/>
    </source>
</evidence>
<evidence type="ECO:0000313" key="14">
    <source>
        <dbReference type="EMBL" id="CAF2189059.1"/>
    </source>
</evidence>
<evidence type="ECO:0000256" key="2">
    <source>
        <dbReference type="ARBA" id="ARBA00022448"/>
    </source>
</evidence>
<dbReference type="Proteomes" id="UP000663855">
    <property type="component" value="Unassembled WGS sequence"/>
</dbReference>
<dbReference type="EMBL" id="CAJOBI010083678">
    <property type="protein sequence ID" value="CAF4509020.1"/>
    <property type="molecule type" value="Genomic_DNA"/>
</dbReference>
<evidence type="ECO:0000256" key="8">
    <source>
        <dbReference type="ARBA" id="ARBA00023180"/>
    </source>
</evidence>
<dbReference type="GO" id="GO:0010008">
    <property type="term" value="C:endosome membrane"/>
    <property type="evidence" value="ECO:0007669"/>
    <property type="project" value="UniProtKB-SubCell"/>
</dbReference>
<evidence type="ECO:0000313" key="12">
    <source>
        <dbReference type="EMBL" id="CAF1564717.1"/>
    </source>
</evidence>
<dbReference type="Proteomes" id="UP000676336">
    <property type="component" value="Unassembled WGS sequence"/>
</dbReference>
<dbReference type="SUPFAM" id="SSF50911">
    <property type="entry name" value="Mannose 6-phosphate receptor domain"/>
    <property type="match status" value="1"/>
</dbReference>
<evidence type="ECO:0000256" key="3">
    <source>
        <dbReference type="ARBA" id="ARBA00022692"/>
    </source>
</evidence>
<comment type="subcellular location">
    <subcellularLocation>
        <location evidence="1">Endomembrane system</location>
    </subcellularLocation>
</comment>
<dbReference type="EMBL" id="CAJOBH010143364">
    <property type="protein sequence ID" value="CAF4815554.1"/>
    <property type="molecule type" value="Genomic_DNA"/>
</dbReference>
<dbReference type="Gene3D" id="2.70.130.10">
    <property type="entry name" value="Mannose-6-phosphate receptor binding domain"/>
    <property type="match status" value="1"/>
</dbReference>
<dbReference type="EMBL" id="CAJOBJ010150008">
    <property type="protein sequence ID" value="CAF4801613.1"/>
    <property type="molecule type" value="Genomic_DNA"/>
</dbReference>
<proteinExistence type="predicted"/>
<feature type="domain" description="MRH" evidence="11">
    <location>
        <begin position="20"/>
        <end position="150"/>
    </location>
</feature>
<gene>
    <name evidence="17" type="ORF">BYL167_LOCUS48752</name>
    <name evidence="12" type="ORF">CJN711_LOCUS31432</name>
    <name evidence="16" type="ORF">GIL414_LOCUS47183</name>
    <name evidence="13" type="ORF">KQP761_LOCUS38839</name>
    <name evidence="14" type="ORF">MBJ925_LOCUS34775</name>
    <name evidence="15" type="ORF">SMN809_LOCUS35269</name>
</gene>
<dbReference type="EMBL" id="CAJNRE010019145">
    <property type="protein sequence ID" value="CAF2189059.1"/>
    <property type="molecule type" value="Genomic_DNA"/>
</dbReference>
<dbReference type="PANTHER" id="PTHR15071:SF0">
    <property type="entry name" value="MANNOSE 6-PHOSPHATE RECEPTOR-LIKE PROTEIN 1"/>
    <property type="match status" value="1"/>
</dbReference>
<keyword evidence="6 9" id="KW-0472">Membrane</keyword>
<evidence type="ECO:0000313" key="13">
    <source>
        <dbReference type="EMBL" id="CAF1686574.1"/>
    </source>
</evidence>
<dbReference type="InterPro" id="IPR000479">
    <property type="entry name" value="CIMR_rpt"/>
</dbReference>
<evidence type="ECO:0000256" key="4">
    <source>
        <dbReference type="ARBA" id="ARBA00022729"/>
    </source>
</evidence>
<dbReference type="GO" id="GO:0000139">
    <property type="term" value="C:Golgi membrane"/>
    <property type="evidence" value="ECO:0007669"/>
    <property type="project" value="UniProtKB-SubCell"/>
</dbReference>
<dbReference type="Pfam" id="PF02157">
    <property type="entry name" value="Man-6-P_recep"/>
    <property type="match status" value="1"/>
</dbReference>
<dbReference type="EMBL" id="CAJNOW010022098">
    <property type="protein sequence ID" value="CAF1686574.1"/>
    <property type="molecule type" value="Genomic_DNA"/>
</dbReference>
<keyword evidence="2" id="KW-0813">Transport</keyword>
<evidence type="ECO:0000313" key="16">
    <source>
        <dbReference type="EMBL" id="CAF4801613.1"/>
    </source>
</evidence>
<dbReference type="GO" id="GO:0005537">
    <property type="term" value="F:D-mannose binding"/>
    <property type="evidence" value="ECO:0007669"/>
    <property type="project" value="InterPro"/>
</dbReference>
<feature type="signal peptide" evidence="10">
    <location>
        <begin position="1"/>
        <end position="19"/>
    </location>
</feature>
<organism evidence="13 18">
    <name type="scientific">Rotaria magnacalcarata</name>
    <dbReference type="NCBI Taxonomy" id="392030"/>
    <lineage>
        <taxon>Eukaryota</taxon>
        <taxon>Metazoa</taxon>
        <taxon>Spiralia</taxon>
        <taxon>Gnathifera</taxon>
        <taxon>Rotifera</taxon>
        <taxon>Eurotatoria</taxon>
        <taxon>Bdelloidea</taxon>
        <taxon>Philodinida</taxon>
        <taxon>Philodinidae</taxon>
        <taxon>Rotaria</taxon>
    </lineage>
</organism>
<evidence type="ECO:0000256" key="1">
    <source>
        <dbReference type="ARBA" id="ARBA00004308"/>
    </source>
</evidence>
<keyword evidence="3 9" id="KW-0812">Transmembrane</keyword>
<protein>
    <recommendedName>
        <fullName evidence="11">MRH domain-containing protein</fullName>
    </recommendedName>
</protein>
<dbReference type="Proteomes" id="UP000681720">
    <property type="component" value="Unassembled WGS sequence"/>
</dbReference>
<dbReference type="GO" id="GO:0007041">
    <property type="term" value="P:lysosomal transport"/>
    <property type="evidence" value="ECO:0007669"/>
    <property type="project" value="InterPro"/>
</dbReference>
<evidence type="ECO:0000256" key="6">
    <source>
        <dbReference type="ARBA" id="ARBA00023136"/>
    </source>
</evidence>
<feature type="transmembrane region" description="Helical" evidence="9">
    <location>
        <begin position="166"/>
        <end position="188"/>
    </location>
</feature>
<dbReference type="EMBL" id="CAJNOV010014957">
    <property type="protein sequence ID" value="CAF1564717.1"/>
    <property type="molecule type" value="Genomic_DNA"/>
</dbReference>
<dbReference type="PANTHER" id="PTHR15071">
    <property type="entry name" value="MANNOSE-6-PHOSPHATE RECEPTOR FAMILY MEMBER"/>
    <property type="match status" value="1"/>
</dbReference>
<accession>A0A816HF92</accession>
<evidence type="ECO:0000256" key="10">
    <source>
        <dbReference type="SAM" id="SignalP"/>
    </source>
</evidence>
<keyword evidence="8" id="KW-0325">Glycoprotein</keyword>
<dbReference type="Proteomes" id="UP000663834">
    <property type="component" value="Unassembled WGS sequence"/>
</dbReference>
<comment type="caution">
    <text evidence="13">The sequence shown here is derived from an EMBL/GenBank/DDBJ whole genome shotgun (WGS) entry which is preliminary data.</text>
</comment>
<dbReference type="GO" id="GO:0038023">
    <property type="term" value="F:signaling receptor activity"/>
    <property type="evidence" value="ECO:0007669"/>
    <property type="project" value="InterPro"/>
</dbReference>
<dbReference type="InterPro" id="IPR044865">
    <property type="entry name" value="MRH_dom"/>
</dbReference>
<evidence type="ECO:0000256" key="9">
    <source>
        <dbReference type="SAM" id="Phobius"/>
    </source>
</evidence>
<dbReference type="GO" id="GO:0005802">
    <property type="term" value="C:trans-Golgi network"/>
    <property type="evidence" value="ECO:0007669"/>
    <property type="project" value="TreeGrafter"/>
</dbReference>
<evidence type="ECO:0000313" key="17">
    <source>
        <dbReference type="EMBL" id="CAF4815554.1"/>
    </source>
</evidence>
<reference evidence="13" key="1">
    <citation type="submission" date="2021-02" db="EMBL/GenBank/DDBJ databases">
        <authorList>
            <person name="Nowell W R."/>
        </authorList>
    </citation>
    <scope>NUCLEOTIDE SEQUENCE</scope>
</reference>
<evidence type="ECO:0000256" key="7">
    <source>
        <dbReference type="ARBA" id="ARBA00023157"/>
    </source>
</evidence>
<evidence type="ECO:0000313" key="18">
    <source>
        <dbReference type="Proteomes" id="UP000663834"/>
    </source>
</evidence>